<feature type="transmembrane region" description="Helical" evidence="1">
    <location>
        <begin position="6"/>
        <end position="25"/>
    </location>
</feature>
<evidence type="ECO:0000256" key="1">
    <source>
        <dbReference type="SAM" id="Phobius"/>
    </source>
</evidence>
<keyword evidence="1" id="KW-0812">Transmembrane</keyword>
<proteinExistence type="predicted"/>
<keyword evidence="1" id="KW-0472">Membrane</keyword>
<keyword evidence="3" id="KW-1185">Reference proteome</keyword>
<protein>
    <submittedName>
        <fullName evidence="2">Uncharacterized protein</fullName>
    </submittedName>
</protein>
<gene>
    <name evidence="2" type="ORF">J0383_02525</name>
</gene>
<dbReference type="Proteomes" id="UP000663440">
    <property type="component" value="Chromosome"/>
</dbReference>
<evidence type="ECO:0000313" key="2">
    <source>
        <dbReference type="EMBL" id="QSW89698.1"/>
    </source>
</evidence>
<dbReference type="RefSeq" id="WP_207296879.1">
    <property type="nucleotide sequence ID" value="NZ_CP071448.1"/>
</dbReference>
<reference evidence="2 3" key="1">
    <citation type="submission" date="2021-03" db="EMBL/GenBank/DDBJ databases">
        <title>Flavobacterium kribbensis sp. nov, an endophytic bacteria, isolated from soybean.</title>
        <authorList>
            <person name="Lee J."/>
            <person name="Seo J."/>
        </authorList>
    </citation>
    <scope>NUCLEOTIDE SEQUENCE [LARGE SCALE GENOMIC DNA]</scope>
    <source>
        <strain evidence="2 3">BB8</strain>
    </source>
</reference>
<accession>A0ABX7QGE1</accession>
<sequence length="232" mass="27228">MLQHLLEIIIICLLLYVGYLGKFYLPSYFKRKAENLAQSQDIEQLTRLVKEVEFKFEERTQNLKAKLDLTNQLQLGLHNEERTSLISLHNKILEYYNFLADVTFGGIDFKDYIAINNRMAQRSTLHDSLFVLKNNCMLFIENENEIEEIVMNIGTDFLEFTKIFINYCGELNKHSLTYKSNLSVSEIDIYYNTLEELNSTYAKNVSEFITIVAPKINHVTKSIKLYLNKRIK</sequence>
<evidence type="ECO:0000313" key="3">
    <source>
        <dbReference type="Proteomes" id="UP000663440"/>
    </source>
</evidence>
<name>A0ABX7QGE1_9FLAO</name>
<dbReference type="EMBL" id="CP071448">
    <property type="protein sequence ID" value="QSW89698.1"/>
    <property type="molecule type" value="Genomic_DNA"/>
</dbReference>
<keyword evidence="1" id="KW-1133">Transmembrane helix</keyword>
<organism evidence="2 3">
    <name type="scientific">Flavobacterium endoglycinae</name>
    <dbReference type="NCBI Taxonomy" id="2816357"/>
    <lineage>
        <taxon>Bacteria</taxon>
        <taxon>Pseudomonadati</taxon>
        <taxon>Bacteroidota</taxon>
        <taxon>Flavobacteriia</taxon>
        <taxon>Flavobacteriales</taxon>
        <taxon>Flavobacteriaceae</taxon>
        <taxon>Flavobacterium</taxon>
    </lineage>
</organism>